<dbReference type="AlphaFoldDB" id="A0A5B7DHD5"/>
<gene>
    <name evidence="2" type="ORF">E2C01_013716</name>
</gene>
<evidence type="ECO:0000313" key="3">
    <source>
        <dbReference type="Proteomes" id="UP000324222"/>
    </source>
</evidence>
<feature type="region of interest" description="Disordered" evidence="1">
    <location>
        <begin position="1"/>
        <end position="24"/>
    </location>
</feature>
<name>A0A5B7DHD5_PORTR</name>
<sequence length="121" mass="13821">MCLEQATESLLPQEERQAYQTSDDGSLVDTLKYLNLTWKHTLKYSSSKLNSHLSNHKGKGIEARVTANHHTYEETKCGYGEDDAEETQQTDIDNEKTNSSLGSKEKISKYFLEEEEEEEGK</sequence>
<comment type="caution">
    <text evidence="2">The sequence shown here is derived from an EMBL/GenBank/DDBJ whole genome shotgun (WGS) entry which is preliminary data.</text>
</comment>
<dbReference type="EMBL" id="VSRR010000907">
    <property type="protein sequence ID" value="MPC20760.1"/>
    <property type="molecule type" value="Genomic_DNA"/>
</dbReference>
<dbReference type="Proteomes" id="UP000324222">
    <property type="component" value="Unassembled WGS sequence"/>
</dbReference>
<evidence type="ECO:0000256" key="1">
    <source>
        <dbReference type="SAM" id="MobiDB-lite"/>
    </source>
</evidence>
<keyword evidence="3" id="KW-1185">Reference proteome</keyword>
<proteinExistence type="predicted"/>
<reference evidence="2 3" key="1">
    <citation type="submission" date="2019-05" db="EMBL/GenBank/DDBJ databases">
        <title>Another draft genome of Portunus trituberculatus and its Hox gene families provides insights of decapod evolution.</title>
        <authorList>
            <person name="Jeong J.-H."/>
            <person name="Song I."/>
            <person name="Kim S."/>
            <person name="Choi T."/>
            <person name="Kim D."/>
            <person name="Ryu S."/>
            <person name="Kim W."/>
        </authorList>
    </citation>
    <scope>NUCLEOTIDE SEQUENCE [LARGE SCALE GENOMIC DNA]</scope>
    <source>
        <tissue evidence="2">Muscle</tissue>
    </source>
</reference>
<feature type="region of interest" description="Disordered" evidence="1">
    <location>
        <begin position="72"/>
        <end position="121"/>
    </location>
</feature>
<organism evidence="2 3">
    <name type="scientific">Portunus trituberculatus</name>
    <name type="common">Swimming crab</name>
    <name type="synonym">Neptunus trituberculatus</name>
    <dbReference type="NCBI Taxonomy" id="210409"/>
    <lineage>
        <taxon>Eukaryota</taxon>
        <taxon>Metazoa</taxon>
        <taxon>Ecdysozoa</taxon>
        <taxon>Arthropoda</taxon>
        <taxon>Crustacea</taxon>
        <taxon>Multicrustacea</taxon>
        <taxon>Malacostraca</taxon>
        <taxon>Eumalacostraca</taxon>
        <taxon>Eucarida</taxon>
        <taxon>Decapoda</taxon>
        <taxon>Pleocyemata</taxon>
        <taxon>Brachyura</taxon>
        <taxon>Eubrachyura</taxon>
        <taxon>Portunoidea</taxon>
        <taxon>Portunidae</taxon>
        <taxon>Portuninae</taxon>
        <taxon>Portunus</taxon>
    </lineage>
</organism>
<feature type="compositionally biased region" description="Polar residues" evidence="1">
    <location>
        <begin position="89"/>
        <end position="102"/>
    </location>
</feature>
<feature type="compositionally biased region" description="Polar residues" evidence="1">
    <location>
        <begin position="1"/>
        <end position="10"/>
    </location>
</feature>
<evidence type="ECO:0000313" key="2">
    <source>
        <dbReference type="EMBL" id="MPC20760.1"/>
    </source>
</evidence>
<feature type="compositionally biased region" description="Basic and acidic residues" evidence="1">
    <location>
        <begin position="103"/>
        <end position="112"/>
    </location>
</feature>
<protein>
    <submittedName>
        <fullName evidence="2">Uncharacterized protein</fullName>
    </submittedName>
</protein>
<accession>A0A5B7DHD5</accession>